<name>A0ACC1JFK9_9FUNG</name>
<evidence type="ECO:0000313" key="1">
    <source>
        <dbReference type="EMBL" id="KAJ1950001.1"/>
    </source>
</evidence>
<reference evidence="1" key="1">
    <citation type="submission" date="2022-07" db="EMBL/GenBank/DDBJ databases">
        <title>Phylogenomic reconstructions and comparative analyses of Kickxellomycotina fungi.</title>
        <authorList>
            <person name="Reynolds N.K."/>
            <person name="Stajich J.E."/>
            <person name="Barry K."/>
            <person name="Grigoriev I.V."/>
            <person name="Crous P."/>
            <person name="Smith M.E."/>
        </authorList>
    </citation>
    <scope>NUCLEOTIDE SEQUENCE</scope>
    <source>
        <strain evidence="1">NRRL 5244</strain>
    </source>
</reference>
<keyword evidence="2" id="KW-1185">Reference proteome</keyword>
<proteinExistence type="predicted"/>
<evidence type="ECO:0000313" key="2">
    <source>
        <dbReference type="Proteomes" id="UP001150603"/>
    </source>
</evidence>
<organism evidence="1 2">
    <name type="scientific">Linderina macrospora</name>
    <dbReference type="NCBI Taxonomy" id="4868"/>
    <lineage>
        <taxon>Eukaryota</taxon>
        <taxon>Fungi</taxon>
        <taxon>Fungi incertae sedis</taxon>
        <taxon>Zoopagomycota</taxon>
        <taxon>Kickxellomycotina</taxon>
        <taxon>Kickxellomycetes</taxon>
        <taxon>Kickxellales</taxon>
        <taxon>Kickxellaceae</taxon>
        <taxon>Linderina</taxon>
    </lineage>
</organism>
<dbReference type="EMBL" id="JANBPW010000309">
    <property type="protein sequence ID" value="KAJ1950001.1"/>
    <property type="molecule type" value="Genomic_DNA"/>
</dbReference>
<gene>
    <name evidence="1" type="ORF">FBU59_000886</name>
</gene>
<protein>
    <submittedName>
        <fullName evidence="1">Uncharacterized protein</fullName>
    </submittedName>
</protein>
<sequence>MSWLQRGLFGRKRSESTPKEETAKVKDEAEVEAEEAVELVDAGPMPADGDLENVDTLFARMSVVEMRKYEQNLQAHIENTRRQMRKVAGEHYPDLINAADSVVAMDTSSANISKKISDLKGMLSEARGVVVERPSGGVEDKSAVKGPQEELRSKVYSIAAQVKVLVDTPEQIWKALESKRFLQASLLYMIAREIHKRLSDQSKLSLVANDDDENNVVDPLLAFPVIERQWASVTPFREQIITKANLLLSTNEEERVEAFMNAICAIALLEDVDAEMACTVFLSRRAEAHRPLLDKLAAGNFDGDLETSLQNLLGQIRQMLTDYMVIFGVPGDDSVAIAGCQQAPPRFASWILTTLASLAADADLPMPPSLRPLWQGEDRRQQLSATSQTGGVSASIGSSESLSKAAVANKSKLRRRKSSIAGSVISSAIPASSMPVTSPANVQSSPASALVEKSSVRHLYSMSSPGLSGFSSHLSSSSNLAGQHWANSVPKVVHSSGIFMVSKYLPEEVAQYKPPVPRILDVGMLQPDGDSLNEADEDMVGLEYYMRDTKALLKVLASQIQPCLERAAKQALEFWWQDTIRTITDSVSAAIESQVARVGDAARIGAAIYQWEMEESGRWTRGFSWSTIASSMQVLRGESKQSLYASVVEPLLRDRARMLQNASVDLALSSPQSFLLDVSVDDILAGHITWQALRVLELGAAKAANQIDDLVRDVSSDMVVVPAPAQRLGESMVTSLQTVWGECDGWWRQMNGAAALPEALVCLRHFEQQWQAMCDLLGTWSEDISAQAMASIDFPETADLDDDEMPYEVMLCIKGAWTMGVLVDVARRILASDTPLVRECWTQLKCDVVGLTGRLQEIGRDLLSPWYAFLGSALARSWADKFDALYYRIPSALQRDSGATHRDVVRAWLASTNDAEGAGAWSSRYASLRRIATTTTAVSGIPTAGRQPRVSSPVLALILRLEAQIQAVNGLGSIVADKDRLRASVGRSFATAFAGALDSKLTEQRLAASATTEWDKDQLRADMNYMESQLAGADESWTALMQLLGSFPSPLADASQVQRPGEFGASQKRLAAILEA</sequence>
<comment type="caution">
    <text evidence="1">The sequence shown here is derived from an EMBL/GenBank/DDBJ whole genome shotgun (WGS) entry which is preliminary data.</text>
</comment>
<dbReference type="Proteomes" id="UP001150603">
    <property type="component" value="Unassembled WGS sequence"/>
</dbReference>
<accession>A0ACC1JFK9</accession>